<dbReference type="InterPro" id="IPR002075">
    <property type="entry name" value="NTF2_dom"/>
</dbReference>
<evidence type="ECO:0000256" key="10">
    <source>
        <dbReference type="SAM" id="MobiDB-lite"/>
    </source>
</evidence>
<evidence type="ECO:0000256" key="1">
    <source>
        <dbReference type="ARBA" id="ARBA00022679"/>
    </source>
</evidence>
<feature type="domain" description="Protein kinase" evidence="11">
    <location>
        <begin position="87"/>
        <end position="344"/>
    </location>
</feature>
<dbReference type="InterPro" id="IPR000719">
    <property type="entry name" value="Prot_kinase_dom"/>
</dbReference>
<dbReference type="Pfam" id="PF02136">
    <property type="entry name" value="NTF2"/>
    <property type="match status" value="1"/>
</dbReference>
<dbReference type="InterPro" id="IPR008271">
    <property type="entry name" value="Ser/Thr_kinase_AS"/>
</dbReference>
<dbReference type="Gene3D" id="1.10.510.10">
    <property type="entry name" value="Transferase(Phosphotransferase) domain 1"/>
    <property type="match status" value="1"/>
</dbReference>
<evidence type="ECO:0000313" key="13">
    <source>
        <dbReference type="EMBL" id="WIA19469.1"/>
    </source>
</evidence>
<dbReference type="InterPro" id="IPR001245">
    <property type="entry name" value="Ser-Thr/Tyr_kinase_cat_dom"/>
</dbReference>
<evidence type="ECO:0000313" key="14">
    <source>
        <dbReference type="Proteomes" id="UP001244341"/>
    </source>
</evidence>
<keyword evidence="14" id="KW-1185">Reference proteome</keyword>
<keyword evidence="1" id="KW-0808">Transferase</keyword>
<evidence type="ECO:0000259" key="11">
    <source>
        <dbReference type="PROSITE" id="PS50011"/>
    </source>
</evidence>
<dbReference type="SMART" id="SM00220">
    <property type="entry name" value="S_TKc"/>
    <property type="match status" value="1"/>
</dbReference>
<accession>A0ABY8UDM9</accession>
<evidence type="ECO:0000256" key="9">
    <source>
        <dbReference type="ARBA" id="ARBA00051693"/>
    </source>
</evidence>
<dbReference type="SUPFAM" id="SSF54427">
    <property type="entry name" value="NTF2-like"/>
    <property type="match status" value="1"/>
</dbReference>
<keyword evidence="4" id="KW-0067">ATP-binding</keyword>
<sequence>MPPRPFALKIVTDAEHLPKPPPGPNPHSAHPHHPKQDMHDMDSWEVKPDGTCAMLGKSCREYVFSQQGLIKSGGQDAPHYKVSEKDIMFIKALGAGACATVHKGYHHGLRRFVAVKRVNFTNKEMRQQMLRDIKILSEGHDVPGLLSFLGAYLVPEREQIAIVLEYMDGGTLADVLKKLGRLPEDALATITARLLQGLVFMHSRHMVHRDIKPANILMSRSGEAKLSDFGISATAEHTLAQCLTYTGTVTYMSPERLENKPYNFKADIWSLGLVLVECLTGRYPFEAGAAGGPMELIIHVLQDEVPLPPPGLISEPCRDFLSSCLARDPARRPPAAALLGHPWLAAAGRVDVRGLMGGLAQQPDERLEEIACQFSFTYYELLGQATQDALDKLAYLYLDHSVLSYQGAVRQGRPAIVAKLQEALQQQQQQSSSNSAGQGRRVWRVASVDSQQVAGVDCVLVHVMGSIQADSNAACGSSSGSQSAAARKFSESFILARSASGNYYIANQAFQLLQ</sequence>
<dbReference type="InterPro" id="IPR032710">
    <property type="entry name" value="NTF2-like_dom_sf"/>
</dbReference>
<proteinExistence type="inferred from homology"/>
<gene>
    <name evidence="13" type="ORF">OEZ85_004081</name>
</gene>
<feature type="compositionally biased region" description="Basic and acidic residues" evidence="10">
    <location>
        <begin position="34"/>
        <end position="44"/>
    </location>
</feature>
<dbReference type="EMBL" id="CP126217">
    <property type="protein sequence ID" value="WIA19469.1"/>
    <property type="molecule type" value="Genomic_DNA"/>
</dbReference>
<dbReference type="Proteomes" id="UP001244341">
    <property type="component" value="Chromosome 10b"/>
</dbReference>
<evidence type="ECO:0000256" key="6">
    <source>
        <dbReference type="ARBA" id="ARBA00038999"/>
    </source>
</evidence>
<dbReference type="PRINTS" id="PR00109">
    <property type="entry name" value="TYRKINASE"/>
</dbReference>
<comment type="catalytic activity">
    <reaction evidence="7">
        <text>L-seryl-[protein] + ATP = O-phospho-L-seryl-[protein] + ADP + H(+)</text>
        <dbReference type="Rhea" id="RHEA:17989"/>
        <dbReference type="Rhea" id="RHEA-COMP:9863"/>
        <dbReference type="Rhea" id="RHEA-COMP:11604"/>
        <dbReference type="ChEBI" id="CHEBI:15378"/>
        <dbReference type="ChEBI" id="CHEBI:29999"/>
        <dbReference type="ChEBI" id="CHEBI:30616"/>
        <dbReference type="ChEBI" id="CHEBI:83421"/>
        <dbReference type="ChEBI" id="CHEBI:456216"/>
        <dbReference type="EC" id="2.7.12.2"/>
    </reaction>
</comment>
<evidence type="ECO:0000256" key="8">
    <source>
        <dbReference type="ARBA" id="ARBA00049299"/>
    </source>
</evidence>
<dbReference type="PROSITE" id="PS00108">
    <property type="entry name" value="PROTEIN_KINASE_ST"/>
    <property type="match status" value="1"/>
</dbReference>
<keyword evidence="3" id="KW-0418">Kinase</keyword>
<dbReference type="PANTHER" id="PTHR48013:SF9">
    <property type="entry name" value="DUAL SPECIFICITY MITOGEN-ACTIVATED PROTEIN KINASE KINASE 5"/>
    <property type="match status" value="1"/>
</dbReference>
<comment type="similarity">
    <text evidence="5">Belongs to the protein kinase superfamily. STE Ser/Thr protein kinase family. MAP kinase kinase subfamily.</text>
</comment>
<evidence type="ECO:0000256" key="3">
    <source>
        <dbReference type="ARBA" id="ARBA00022777"/>
    </source>
</evidence>
<dbReference type="Pfam" id="PF00069">
    <property type="entry name" value="Pkinase"/>
    <property type="match status" value="1"/>
</dbReference>
<dbReference type="EC" id="2.7.12.2" evidence="6"/>
<reference evidence="13 14" key="1">
    <citation type="submission" date="2023-05" db="EMBL/GenBank/DDBJ databases">
        <title>A 100% complete, gapless, phased diploid assembly of the Scenedesmus obliquus UTEX 3031 genome.</title>
        <authorList>
            <person name="Biondi T.C."/>
            <person name="Hanschen E.R."/>
            <person name="Kwon T."/>
            <person name="Eng W."/>
            <person name="Kruse C.P.S."/>
            <person name="Koehler S.I."/>
            <person name="Kunde Y."/>
            <person name="Gleasner C.D."/>
            <person name="You Mak K.T."/>
            <person name="Polle J."/>
            <person name="Hovde B.T."/>
            <person name="Starkenburg S.R."/>
        </authorList>
    </citation>
    <scope>NUCLEOTIDE SEQUENCE [LARGE SCALE GENOMIC DNA]</scope>
    <source>
        <strain evidence="13 14">DOE0152z</strain>
    </source>
</reference>
<evidence type="ECO:0000259" key="12">
    <source>
        <dbReference type="PROSITE" id="PS50177"/>
    </source>
</evidence>
<dbReference type="Gene3D" id="3.10.450.50">
    <property type="match status" value="1"/>
</dbReference>
<dbReference type="SUPFAM" id="SSF56112">
    <property type="entry name" value="Protein kinase-like (PK-like)"/>
    <property type="match status" value="1"/>
</dbReference>
<evidence type="ECO:0000256" key="4">
    <source>
        <dbReference type="ARBA" id="ARBA00022840"/>
    </source>
</evidence>
<name>A0ABY8UDM9_TETOB</name>
<dbReference type="InterPro" id="IPR018222">
    <property type="entry name" value="Nuclear_transport_factor_2_euk"/>
</dbReference>
<comment type="catalytic activity">
    <reaction evidence="9">
        <text>L-tyrosyl-[protein] + ATP = O-phospho-L-tyrosyl-[protein] + ADP + H(+)</text>
        <dbReference type="Rhea" id="RHEA:10596"/>
        <dbReference type="Rhea" id="RHEA-COMP:10136"/>
        <dbReference type="Rhea" id="RHEA-COMP:20101"/>
        <dbReference type="ChEBI" id="CHEBI:15378"/>
        <dbReference type="ChEBI" id="CHEBI:30616"/>
        <dbReference type="ChEBI" id="CHEBI:46858"/>
        <dbReference type="ChEBI" id="CHEBI:61978"/>
        <dbReference type="ChEBI" id="CHEBI:456216"/>
        <dbReference type="EC" id="2.7.12.2"/>
    </reaction>
</comment>
<evidence type="ECO:0000256" key="5">
    <source>
        <dbReference type="ARBA" id="ARBA00038035"/>
    </source>
</evidence>
<comment type="catalytic activity">
    <reaction evidence="8">
        <text>L-threonyl-[protein] + ATP = O-phospho-L-threonyl-[protein] + ADP + H(+)</text>
        <dbReference type="Rhea" id="RHEA:46608"/>
        <dbReference type="Rhea" id="RHEA-COMP:11060"/>
        <dbReference type="Rhea" id="RHEA-COMP:11605"/>
        <dbReference type="ChEBI" id="CHEBI:15378"/>
        <dbReference type="ChEBI" id="CHEBI:30013"/>
        <dbReference type="ChEBI" id="CHEBI:30616"/>
        <dbReference type="ChEBI" id="CHEBI:61977"/>
        <dbReference type="ChEBI" id="CHEBI:456216"/>
        <dbReference type="EC" id="2.7.12.2"/>
    </reaction>
</comment>
<dbReference type="PROSITE" id="PS50177">
    <property type="entry name" value="NTF2_DOMAIN"/>
    <property type="match status" value="1"/>
</dbReference>
<evidence type="ECO:0000256" key="2">
    <source>
        <dbReference type="ARBA" id="ARBA00022741"/>
    </source>
</evidence>
<protein>
    <recommendedName>
        <fullName evidence="6">mitogen-activated protein kinase kinase</fullName>
        <ecNumber evidence="6">2.7.12.2</ecNumber>
    </recommendedName>
</protein>
<dbReference type="PANTHER" id="PTHR48013">
    <property type="entry name" value="DUAL SPECIFICITY MITOGEN-ACTIVATED PROTEIN KINASE KINASE 5-RELATED"/>
    <property type="match status" value="1"/>
</dbReference>
<evidence type="ECO:0000256" key="7">
    <source>
        <dbReference type="ARBA" id="ARBA00049014"/>
    </source>
</evidence>
<dbReference type="PROSITE" id="PS50011">
    <property type="entry name" value="PROTEIN_KINASE_DOM"/>
    <property type="match status" value="1"/>
</dbReference>
<dbReference type="InterPro" id="IPR011009">
    <property type="entry name" value="Kinase-like_dom_sf"/>
</dbReference>
<organism evidence="13 14">
    <name type="scientific">Tetradesmus obliquus</name>
    <name type="common">Green alga</name>
    <name type="synonym">Acutodesmus obliquus</name>
    <dbReference type="NCBI Taxonomy" id="3088"/>
    <lineage>
        <taxon>Eukaryota</taxon>
        <taxon>Viridiplantae</taxon>
        <taxon>Chlorophyta</taxon>
        <taxon>core chlorophytes</taxon>
        <taxon>Chlorophyceae</taxon>
        <taxon>CS clade</taxon>
        <taxon>Sphaeropleales</taxon>
        <taxon>Scenedesmaceae</taxon>
        <taxon>Tetradesmus</taxon>
    </lineage>
</organism>
<keyword evidence="2" id="KW-0547">Nucleotide-binding</keyword>
<feature type="region of interest" description="Disordered" evidence="10">
    <location>
        <begin position="14"/>
        <end position="44"/>
    </location>
</feature>
<feature type="domain" description="NTF2" evidence="12">
    <location>
        <begin position="370"/>
        <end position="512"/>
    </location>
</feature>
<dbReference type="CDD" id="cd06623">
    <property type="entry name" value="PKc_MAPKK_plant_like"/>
    <property type="match status" value="1"/>
</dbReference>